<evidence type="ECO:0000313" key="4">
    <source>
        <dbReference type="Proteomes" id="UP001148018"/>
    </source>
</evidence>
<dbReference type="Proteomes" id="UP001148018">
    <property type="component" value="Unassembled WGS sequence"/>
</dbReference>
<dbReference type="PANTHER" id="PTHR28375:SF1">
    <property type="entry name" value="PROTEIN HINDERIN"/>
    <property type="match status" value="1"/>
</dbReference>
<organism evidence="3 4">
    <name type="scientific">Muraenolepis orangiensis</name>
    <name type="common">Patagonian moray cod</name>
    <dbReference type="NCBI Taxonomy" id="630683"/>
    <lineage>
        <taxon>Eukaryota</taxon>
        <taxon>Metazoa</taxon>
        <taxon>Chordata</taxon>
        <taxon>Craniata</taxon>
        <taxon>Vertebrata</taxon>
        <taxon>Euteleostomi</taxon>
        <taxon>Actinopterygii</taxon>
        <taxon>Neopterygii</taxon>
        <taxon>Teleostei</taxon>
        <taxon>Neoteleostei</taxon>
        <taxon>Acanthomorphata</taxon>
        <taxon>Zeiogadaria</taxon>
        <taxon>Gadariae</taxon>
        <taxon>Gadiformes</taxon>
        <taxon>Muraenolepidoidei</taxon>
        <taxon>Muraenolepididae</taxon>
        <taxon>Muraenolepis</taxon>
    </lineage>
</organism>
<dbReference type="PANTHER" id="PTHR28375">
    <property type="entry name" value="PROTEIN HINDERIN"/>
    <property type="match status" value="1"/>
</dbReference>
<reference evidence="3" key="1">
    <citation type="submission" date="2022-07" db="EMBL/GenBank/DDBJ databases">
        <title>Chromosome-level genome of Muraenolepis orangiensis.</title>
        <authorList>
            <person name="Kim J."/>
        </authorList>
    </citation>
    <scope>NUCLEOTIDE SEQUENCE</scope>
    <source>
        <strain evidence="3">KU_S4_2022</strain>
        <tissue evidence="3">Muscle</tissue>
    </source>
</reference>
<feature type="region of interest" description="Disordered" evidence="2">
    <location>
        <begin position="207"/>
        <end position="335"/>
    </location>
</feature>
<protein>
    <recommendedName>
        <fullName evidence="5">Protein hinderin</fullName>
    </recommendedName>
</protein>
<feature type="compositionally biased region" description="Low complexity" evidence="2">
    <location>
        <begin position="391"/>
        <end position="400"/>
    </location>
</feature>
<feature type="region of interest" description="Disordered" evidence="2">
    <location>
        <begin position="349"/>
        <end position="406"/>
    </location>
</feature>
<evidence type="ECO:0000256" key="1">
    <source>
        <dbReference type="SAM" id="Coils"/>
    </source>
</evidence>
<keyword evidence="1" id="KW-0175">Coiled coil</keyword>
<comment type="caution">
    <text evidence="3">The sequence shown here is derived from an EMBL/GenBank/DDBJ whole genome shotgun (WGS) entry which is preliminary data.</text>
</comment>
<feature type="compositionally biased region" description="Basic and acidic residues" evidence="2">
    <location>
        <begin position="321"/>
        <end position="331"/>
    </location>
</feature>
<dbReference type="AlphaFoldDB" id="A0A9Q0ILJ1"/>
<dbReference type="EMBL" id="JANIIK010000046">
    <property type="protein sequence ID" value="KAJ3602308.1"/>
    <property type="molecule type" value="Genomic_DNA"/>
</dbReference>
<feature type="coiled-coil region" evidence="1">
    <location>
        <begin position="133"/>
        <end position="185"/>
    </location>
</feature>
<name>A0A9Q0ILJ1_9TELE</name>
<evidence type="ECO:0008006" key="5">
    <source>
        <dbReference type="Google" id="ProtNLM"/>
    </source>
</evidence>
<feature type="region of interest" description="Disordered" evidence="2">
    <location>
        <begin position="30"/>
        <end position="70"/>
    </location>
</feature>
<dbReference type="InterPro" id="IPR032736">
    <property type="entry name" value="Hinderin"/>
</dbReference>
<proteinExistence type="predicted"/>
<dbReference type="Pfam" id="PF15369">
    <property type="entry name" value="KIAA1328"/>
    <property type="match status" value="1"/>
</dbReference>
<evidence type="ECO:0000313" key="3">
    <source>
        <dbReference type="EMBL" id="KAJ3602308.1"/>
    </source>
</evidence>
<feature type="compositionally biased region" description="Basic and acidic residues" evidence="2">
    <location>
        <begin position="48"/>
        <end position="70"/>
    </location>
</feature>
<accession>A0A9Q0ILJ1</accession>
<keyword evidence="4" id="KW-1185">Reference proteome</keyword>
<evidence type="ECO:0000256" key="2">
    <source>
        <dbReference type="SAM" id="MobiDB-lite"/>
    </source>
</evidence>
<sequence>MAARNEESGIFWTNDTSEEEQKVVLVPGVSRDTKFQRMPHRSGVATSSREKVTSMSMRDQRKTSAKVEMRPESLSPLVTFELQVPFHPNPAVHVTCTPSGYADEVTTVSHQTNTSTRPRTSFKDLCPEDKRRIANLIQELARVSEEKEESVQRRRDEQETFERKIQQLEEHNVFILQERESLRQQYTECQELLGLYQQYLSQQQEKLDQSIAQRHSKVSAGEAGPSPRLDTDHVPGGRPPRASRRNRRDDTPPDPTPAEGVRSKQRSVGQRYFANGASGTEPCMDREEEDRRQASGDQSCCGPQDCTRPTGAEAPENPLPLDHEDWEEKRQGRQLRQSRLNYSRFQHTTQAEPASYVNGSGAPPPPSEQHSSHASRGSRRDMATSPVTSIPEALPEAALPPRSPETRLDSSLLEFLDIISPISAPDHHRLFSRRRHNTTLPHAALMQGTASRAPCRPSLSSSTSSFFSSTGRVTQNLQQDPEESQILEDIFFIC</sequence>
<dbReference type="OrthoDB" id="5972940at2759"/>
<feature type="compositionally biased region" description="Basic and acidic residues" evidence="2">
    <location>
        <begin position="283"/>
        <end position="294"/>
    </location>
</feature>
<gene>
    <name evidence="3" type="ORF">NHX12_030067</name>
</gene>